<organism evidence="3 4">
    <name type="scientific">Septoria linicola</name>
    <dbReference type="NCBI Taxonomy" id="215465"/>
    <lineage>
        <taxon>Eukaryota</taxon>
        <taxon>Fungi</taxon>
        <taxon>Dikarya</taxon>
        <taxon>Ascomycota</taxon>
        <taxon>Pezizomycotina</taxon>
        <taxon>Dothideomycetes</taxon>
        <taxon>Dothideomycetidae</taxon>
        <taxon>Mycosphaerellales</taxon>
        <taxon>Mycosphaerellaceae</taxon>
        <taxon>Septoria</taxon>
    </lineage>
</organism>
<proteinExistence type="predicted"/>
<protein>
    <submittedName>
        <fullName evidence="3">2EXR domain-containing protein</fullName>
    </submittedName>
</protein>
<evidence type="ECO:0000313" key="4">
    <source>
        <dbReference type="Proteomes" id="UP001056384"/>
    </source>
</evidence>
<keyword evidence="4" id="KW-1185">Reference proteome</keyword>
<feature type="coiled-coil region" evidence="1">
    <location>
        <begin position="8"/>
        <end position="47"/>
    </location>
</feature>
<feature type="domain" description="2EXR" evidence="2">
    <location>
        <begin position="50"/>
        <end position="158"/>
    </location>
</feature>
<dbReference type="Proteomes" id="UP001056384">
    <property type="component" value="Chromosome 11"/>
</dbReference>
<dbReference type="Pfam" id="PF20150">
    <property type="entry name" value="2EXR"/>
    <property type="match status" value="1"/>
</dbReference>
<sequence>MQCQTSARQTIEQVTTELTLQYERLKQQQQQQQIEDLEKKVKRWRARRRFTRFALLPAELRLRIYEFYIHEQAQRRTRYRAVQESLGPRLQGLPHVLPLARTSRDIRAEFLDQHFEHHLFLVQLWSPTHQRIVGQDHAPLSLLRMEKGSETFFNHSTDYRLRKIRRLLVRLPFLRGVRDYDYLQWTMDFASKELQADMIPPRLLKKKVRMLLSKIEDNVRMVFERIVSDGALRREHVQLSLDALRDSSTEPCCIGCCLTPWTAEQPHRAKMREHLS</sequence>
<dbReference type="InterPro" id="IPR045518">
    <property type="entry name" value="2EXR"/>
</dbReference>
<gene>
    <name evidence="3" type="ORF">Slin15195_G116450</name>
</gene>
<accession>A0A9Q9B739</accession>
<dbReference type="EMBL" id="CP099428">
    <property type="protein sequence ID" value="USW58326.1"/>
    <property type="molecule type" value="Genomic_DNA"/>
</dbReference>
<keyword evidence="1" id="KW-0175">Coiled coil</keyword>
<evidence type="ECO:0000313" key="3">
    <source>
        <dbReference type="EMBL" id="USW58326.1"/>
    </source>
</evidence>
<name>A0A9Q9B739_9PEZI</name>
<evidence type="ECO:0000256" key="1">
    <source>
        <dbReference type="SAM" id="Coils"/>
    </source>
</evidence>
<dbReference type="AlphaFoldDB" id="A0A9Q9B739"/>
<evidence type="ECO:0000259" key="2">
    <source>
        <dbReference type="Pfam" id="PF20150"/>
    </source>
</evidence>
<reference evidence="3" key="1">
    <citation type="submission" date="2022-06" db="EMBL/GenBank/DDBJ databases">
        <title>Complete genome sequences of two strains of the flax pathogen Septoria linicola.</title>
        <authorList>
            <person name="Lapalu N."/>
            <person name="Simon A."/>
            <person name="Demenou B."/>
            <person name="Paumier D."/>
            <person name="Guillot M.-P."/>
            <person name="Gout L."/>
            <person name="Valade R."/>
        </authorList>
    </citation>
    <scope>NUCLEOTIDE SEQUENCE</scope>
    <source>
        <strain evidence="3">SE15195</strain>
    </source>
</reference>